<reference evidence="1 2" key="1">
    <citation type="submission" date="2017-12" db="EMBL/GenBank/DDBJ databases">
        <title>Sequencing, de novo assembly and annotation of complete genome of a new Thraustochytrid species, strain FCC1311.</title>
        <authorList>
            <person name="Sedici K."/>
            <person name="Godart F."/>
            <person name="Aiese Cigliano R."/>
            <person name="Sanseverino W."/>
            <person name="Barakat M."/>
            <person name="Ortet P."/>
            <person name="Marechal E."/>
            <person name="Cagnac O."/>
            <person name="Amato A."/>
        </authorList>
    </citation>
    <scope>NUCLEOTIDE SEQUENCE [LARGE SCALE GENOMIC DNA]</scope>
</reference>
<organism evidence="1 2">
    <name type="scientific">Hondaea fermentalgiana</name>
    <dbReference type="NCBI Taxonomy" id="2315210"/>
    <lineage>
        <taxon>Eukaryota</taxon>
        <taxon>Sar</taxon>
        <taxon>Stramenopiles</taxon>
        <taxon>Bigyra</taxon>
        <taxon>Labyrinthulomycetes</taxon>
        <taxon>Thraustochytrida</taxon>
        <taxon>Thraustochytriidae</taxon>
        <taxon>Hondaea</taxon>
    </lineage>
</organism>
<name>A0A2R5GA58_9STRA</name>
<dbReference type="EMBL" id="BEYU01000009">
    <property type="protein sequence ID" value="GBG24981.1"/>
    <property type="molecule type" value="Genomic_DNA"/>
</dbReference>
<evidence type="ECO:0000313" key="2">
    <source>
        <dbReference type="Proteomes" id="UP000241890"/>
    </source>
</evidence>
<proteinExistence type="predicted"/>
<keyword evidence="2" id="KW-1185">Reference proteome</keyword>
<dbReference type="OrthoDB" id="10259631at2759"/>
<dbReference type="InParanoid" id="A0A2R5GA58"/>
<protein>
    <submittedName>
        <fullName evidence="1">Uncharacterized protein</fullName>
    </submittedName>
</protein>
<accession>A0A2R5GA58</accession>
<comment type="caution">
    <text evidence="1">The sequence shown here is derived from an EMBL/GenBank/DDBJ whole genome shotgun (WGS) entry which is preliminary data.</text>
</comment>
<evidence type="ECO:0000313" key="1">
    <source>
        <dbReference type="EMBL" id="GBG24981.1"/>
    </source>
</evidence>
<dbReference type="Proteomes" id="UP000241890">
    <property type="component" value="Unassembled WGS sequence"/>
</dbReference>
<gene>
    <name evidence="1" type="ORF">FCC1311_011982</name>
</gene>
<sequence length="239" mass="26000">MQAKPSTLAALLVVVVVVVVSLFGTCVVSATATREEAYLCDDTEMLKRYPGTAVERLRNVQERVRGLSTETLQGDWPDVRRKLLWAGGLRDLENAQPGKGYTGHAFNDYNHVDLTTMRMDVADEEHDGRIPGIARGNPLGEGIRIASTPDLGPGGSWSTCQNGAGEDPPHDVAHVQFQSAIAFKLVWCPPSFDSFVLVDDDGELLNRGKPSGNLPPLQHRRANYQVVEGSKYARACGSD</sequence>
<dbReference type="AlphaFoldDB" id="A0A2R5GA58"/>